<dbReference type="AlphaFoldDB" id="A0A2K1JDX9"/>
<dbReference type="EnsemblPlants" id="Pp3c15_20930V3.2">
    <property type="protein sequence ID" value="Pp3c15_20930V3.2"/>
    <property type="gene ID" value="Pp3c15_20930"/>
</dbReference>
<dbReference type="Gramene" id="Pp3c15_20930V3.1">
    <property type="protein sequence ID" value="Pp3c15_20930V3.1"/>
    <property type="gene ID" value="Pp3c15_20930"/>
</dbReference>
<dbReference type="EMBL" id="ABEU02000015">
    <property type="protein sequence ID" value="PNR39732.1"/>
    <property type="molecule type" value="Genomic_DNA"/>
</dbReference>
<evidence type="ECO:0000313" key="2">
    <source>
        <dbReference type="EnsemblPlants" id="Pp3c15_20930V3.1"/>
    </source>
</evidence>
<dbReference type="PaxDb" id="3218-PP1S224_17V6.1"/>
<organism evidence="1">
    <name type="scientific">Physcomitrium patens</name>
    <name type="common">Spreading-leaved earth moss</name>
    <name type="synonym">Physcomitrella patens</name>
    <dbReference type="NCBI Taxonomy" id="3218"/>
    <lineage>
        <taxon>Eukaryota</taxon>
        <taxon>Viridiplantae</taxon>
        <taxon>Streptophyta</taxon>
        <taxon>Embryophyta</taxon>
        <taxon>Bryophyta</taxon>
        <taxon>Bryophytina</taxon>
        <taxon>Bryopsida</taxon>
        <taxon>Funariidae</taxon>
        <taxon>Funariales</taxon>
        <taxon>Funariaceae</taxon>
        <taxon>Physcomitrium</taxon>
    </lineage>
</organism>
<protein>
    <submittedName>
        <fullName evidence="1 2">Uncharacterized protein</fullName>
    </submittedName>
</protein>
<dbReference type="Proteomes" id="UP000006727">
    <property type="component" value="Chromosome 15"/>
</dbReference>
<reference evidence="1 3" key="1">
    <citation type="journal article" date="2008" name="Science">
        <title>The Physcomitrella genome reveals evolutionary insights into the conquest of land by plants.</title>
        <authorList>
            <person name="Rensing S."/>
            <person name="Lang D."/>
            <person name="Zimmer A."/>
            <person name="Terry A."/>
            <person name="Salamov A."/>
            <person name="Shapiro H."/>
            <person name="Nishiyama T."/>
            <person name="Perroud P.-F."/>
            <person name="Lindquist E."/>
            <person name="Kamisugi Y."/>
            <person name="Tanahashi T."/>
            <person name="Sakakibara K."/>
            <person name="Fujita T."/>
            <person name="Oishi K."/>
            <person name="Shin-I T."/>
            <person name="Kuroki Y."/>
            <person name="Toyoda A."/>
            <person name="Suzuki Y."/>
            <person name="Hashimoto A."/>
            <person name="Yamaguchi K."/>
            <person name="Sugano A."/>
            <person name="Kohara Y."/>
            <person name="Fujiyama A."/>
            <person name="Anterola A."/>
            <person name="Aoki S."/>
            <person name="Ashton N."/>
            <person name="Barbazuk W.B."/>
            <person name="Barker E."/>
            <person name="Bennetzen J."/>
            <person name="Bezanilla M."/>
            <person name="Blankenship R."/>
            <person name="Cho S.H."/>
            <person name="Dutcher S."/>
            <person name="Estelle M."/>
            <person name="Fawcett J.A."/>
            <person name="Gundlach H."/>
            <person name="Hanada K."/>
            <person name="Heyl A."/>
            <person name="Hicks K.A."/>
            <person name="Hugh J."/>
            <person name="Lohr M."/>
            <person name="Mayer K."/>
            <person name="Melkozernov A."/>
            <person name="Murata T."/>
            <person name="Nelson D."/>
            <person name="Pils B."/>
            <person name="Prigge M."/>
            <person name="Reiss B."/>
            <person name="Renner T."/>
            <person name="Rombauts S."/>
            <person name="Rushton P."/>
            <person name="Sanderfoot A."/>
            <person name="Schween G."/>
            <person name="Shiu S.-H."/>
            <person name="Stueber K."/>
            <person name="Theodoulou F.L."/>
            <person name="Tu H."/>
            <person name="Van de Peer Y."/>
            <person name="Verrier P.J."/>
            <person name="Waters E."/>
            <person name="Wood A."/>
            <person name="Yang L."/>
            <person name="Cove D."/>
            <person name="Cuming A."/>
            <person name="Hasebe M."/>
            <person name="Lucas S."/>
            <person name="Mishler D.B."/>
            <person name="Reski R."/>
            <person name="Grigoriev I."/>
            <person name="Quatrano R.S."/>
            <person name="Boore J.L."/>
        </authorList>
    </citation>
    <scope>NUCLEOTIDE SEQUENCE [LARGE SCALE GENOMIC DNA]</scope>
    <source>
        <strain evidence="2 3">cv. Gransden 2004</strain>
    </source>
</reference>
<evidence type="ECO:0000313" key="3">
    <source>
        <dbReference type="Proteomes" id="UP000006727"/>
    </source>
</evidence>
<proteinExistence type="predicted"/>
<dbReference type="Gramene" id="Pp3c15_20930V3.2">
    <property type="protein sequence ID" value="Pp3c15_20930V3.2"/>
    <property type="gene ID" value="Pp3c15_20930"/>
</dbReference>
<gene>
    <name evidence="1" type="ORF">PHYPA_020011</name>
</gene>
<keyword evidence="3" id="KW-1185">Reference proteome</keyword>
<sequence length="126" mass="13726">MRLGSIDSVALVQPTPDFCIAEEQCGHSLVAIFSCSPWWRCSILLLLLSTALLRVAAAGCIFRHQHSLWPRFSNSKRSSIASKHRSSSSLREAHVVFGAAVGISLSTSSLGKAVTMLLGIRRLMFI</sequence>
<reference evidence="2" key="3">
    <citation type="submission" date="2020-12" db="UniProtKB">
        <authorList>
            <consortium name="EnsemblPlants"/>
        </authorList>
    </citation>
    <scope>IDENTIFICATION</scope>
</reference>
<reference evidence="1 3" key="2">
    <citation type="journal article" date="2018" name="Plant J.">
        <title>The Physcomitrella patens chromosome-scale assembly reveals moss genome structure and evolution.</title>
        <authorList>
            <person name="Lang D."/>
            <person name="Ullrich K.K."/>
            <person name="Murat F."/>
            <person name="Fuchs J."/>
            <person name="Jenkins J."/>
            <person name="Haas F.B."/>
            <person name="Piednoel M."/>
            <person name="Gundlach H."/>
            <person name="Van Bel M."/>
            <person name="Meyberg R."/>
            <person name="Vives C."/>
            <person name="Morata J."/>
            <person name="Symeonidi A."/>
            <person name="Hiss M."/>
            <person name="Muchero W."/>
            <person name="Kamisugi Y."/>
            <person name="Saleh O."/>
            <person name="Blanc G."/>
            <person name="Decker E.L."/>
            <person name="van Gessel N."/>
            <person name="Grimwood J."/>
            <person name="Hayes R.D."/>
            <person name="Graham S.W."/>
            <person name="Gunter L.E."/>
            <person name="McDaniel S.F."/>
            <person name="Hoernstein S.N.W."/>
            <person name="Larsson A."/>
            <person name="Li F.W."/>
            <person name="Perroud P.F."/>
            <person name="Phillips J."/>
            <person name="Ranjan P."/>
            <person name="Rokshar D.S."/>
            <person name="Rothfels C.J."/>
            <person name="Schneider L."/>
            <person name="Shu S."/>
            <person name="Stevenson D.W."/>
            <person name="Thummler F."/>
            <person name="Tillich M."/>
            <person name="Villarreal Aguilar J.C."/>
            <person name="Widiez T."/>
            <person name="Wong G.K."/>
            <person name="Wymore A."/>
            <person name="Zhang Y."/>
            <person name="Zimmer A.D."/>
            <person name="Quatrano R.S."/>
            <person name="Mayer K.F.X."/>
            <person name="Goodstein D."/>
            <person name="Casacuberta J.M."/>
            <person name="Vandepoele K."/>
            <person name="Reski R."/>
            <person name="Cuming A.C."/>
            <person name="Tuskan G.A."/>
            <person name="Maumus F."/>
            <person name="Salse J."/>
            <person name="Schmutz J."/>
            <person name="Rensing S.A."/>
        </authorList>
    </citation>
    <scope>NUCLEOTIDE SEQUENCE [LARGE SCALE GENOMIC DNA]</scope>
    <source>
        <strain evidence="2 3">cv. Gransden 2004</strain>
    </source>
</reference>
<dbReference type="PROSITE" id="PS51257">
    <property type="entry name" value="PROKAR_LIPOPROTEIN"/>
    <property type="match status" value="1"/>
</dbReference>
<dbReference type="InParanoid" id="A0A2K1JDX9"/>
<name>A0A2K1JDX9_PHYPA</name>
<evidence type="ECO:0000313" key="1">
    <source>
        <dbReference type="EMBL" id="PNR39732.1"/>
    </source>
</evidence>
<accession>A0A2K1JDX9</accession>
<dbReference type="EnsemblPlants" id="Pp3c15_20930V3.1">
    <property type="protein sequence ID" value="Pp3c15_20930V3.1"/>
    <property type="gene ID" value="Pp3c15_20930"/>
</dbReference>